<evidence type="ECO:0000313" key="1">
    <source>
        <dbReference type="EMBL" id="TLG88289.1"/>
    </source>
</evidence>
<gene>
    <name evidence="1" type="ORF">FEM54_27010</name>
</gene>
<dbReference type="EMBL" id="VBVZ01000587">
    <property type="protein sequence ID" value="TLG88289.1"/>
    <property type="molecule type" value="Genomic_DNA"/>
</dbReference>
<accession>A0ABY2TYC1</accession>
<dbReference type="Proteomes" id="UP000304941">
    <property type="component" value="Unassembled WGS sequence"/>
</dbReference>
<dbReference type="RefSeq" id="WP_138453702.1">
    <property type="nucleotide sequence ID" value="NZ_VBVZ01000587.1"/>
</dbReference>
<reference evidence="1 2" key="1">
    <citation type="submission" date="2019-05" db="EMBL/GenBank/DDBJ databases">
        <title>Pseudomonas edaphica sp. nov., isolated from rhizospheric soil of Cistus ladanifer L. in Spain.</title>
        <authorList>
            <person name="Peix A."/>
        </authorList>
    </citation>
    <scope>NUCLEOTIDE SEQUENCE [LARGE SCALE GENOMIC DNA]</scope>
    <source>
        <strain evidence="1 2">RD25</strain>
    </source>
</reference>
<keyword evidence="2" id="KW-1185">Reference proteome</keyword>
<sequence length="523" mass="60430">MNTNVCFATQGELLKFAYDAFGVLPRKNKVAGDFDDESKKKIQKQLERLVKEEGHLAANYGEAVQLLSYILTGYLPSIRIVGAIGESLADLDDAYNALVRNEGTFLEKTRTLQYFISIKAVRLLVVSLNRSLLHYRIADFELETPEDAFWYLPSIADDGKLTLPLEKVMRWAYQRCGSSQTQFHYPGKNAATEIAPLQNHLDNAINWTRDAAFPALPALMKNFNDSFCTLAEHGREVPAQLQASILTALVVARVTTYVAKEIVQVYDAHYLKDVCTQFRSYSDWIAEDINEFKAEIYPVIHRQTSPDVAMQVWQHACSQYWEFFHGKLDAVVDTLERLKEARPDQPIRQDVLSALTSKYGPFVVHSCMDIYQRKLLLNAPQGFADMLEQGFALKRDSGTQWSQIDEYAEQVEACEMQEHLCWMEPWLRAVYHYRQEDFKAAMDFYQAAFDNAKYRCGRLQYSLVNQYVEVAAKNGKWQCFKKGVEWARYLGIQVRWLRHDEPTQENLEYVYAMLRVARYDHQL</sequence>
<comment type="caution">
    <text evidence="1">The sequence shown here is derived from an EMBL/GenBank/DDBJ whole genome shotgun (WGS) entry which is preliminary data.</text>
</comment>
<proteinExistence type="predicted"/>
<protein>
    <recommendedName>
        <fullName evidence="3">Tetratricopeptide repeat protein</fullName>
    </recommendedName>
</protein>
<name>A0ABY2TYC1_9PSED</name>
<organism evidence="1 2">
    <name type="scientific">Pseudomonas edaphica</name>
    <dbReference type="NCBI Taxonomy" id="2006980"/>
    <lineage>
        <taxon>Bacteria</taxon>
        <taxon>Pseudomonadati</taxon>
        <taxon>Pseudomonadota</taxon>
        <taxon>Gammaproteobacteria</taxon>
        <taxon>Pseudomonadales</taxon>
        <taxon>Pseudomonadaceae</taxon>
        <taxon>Pseudomonas</taxon>
    </lineage>
</organism>
<evidence type="ECO:0000313" key="2">
    <source>
        <dbReference type="Proteomes" id="UP000304941"/>
    </source>
</evidence>
<evidence type="ECO:0008006" key="3">
    <source>
        <dbReference type="Google" id="ProtNLM"/>
    </source>
</evidence>